<dbReference type="SUPFAM" id="SSF51206">
    <property type="entry name" value="cAMP-binding domain-like"/>
    <property type="match status" value="1"/>
</dbReference>
<name>F7NLU2_9FIRM</name>
<sequence>MNGNLQTVPGYQMERRPLTVEVAKTPEEKAEIYHFRYRTYVEEMSRQLKPSIQSKELLFDAMDEWGLLLYAKTDSEIIGSIRINIGLPEEFPEELVKVLSLDRFQKFYEGKKAQRFALITKLMVAPLYRNSQILYFLLSKCYELSCGFQVQFIFGGCNFYLLRLYEEIGLRRIGRNFLDPGYGLIAPLVYLVDDMNHMRNVRSPIFRIARKRKDCASQEVTDWFFNEFPEDSSVVNSQLITEKELWTVLYNRLGNPPEKIIPVLQGLPEAAAQKFLHSCSLIARCYPGDRITTSGDPSNELNILLSGTVQISGPDSTNTVLPGQHFGEIGLIEHPAHTQNAVSTTEAEILVLSQLAFPKFQRRYPDIANRVLHNLSILTAGSTRRVQP</sequence>
<dbReference type="InterPro" id="IPR018490">
    <property type="entry name" value="cNMP-bd_dom_sf"/>
</dbReference>
<dbReference type="GO" id="GO:0005829">
    <property type="term" value="C:cytosol"/>
    <property type="evidence" value="ECO:0007669"/>
    <property type="project" value="TreeGrafter"/>
</dbReference>
<dbReference type="eggNOG" id="COG0664">
    <property type="taxonomic scope" value="Bacteria"/>
</dbReference>
<evidence type="ECO:0000259" key="1">
    <source>
        <dbReference type="PROSITE" id="PS50042"/>
    </source>
</evidence>
<feature type="domain" description="Cyclic nucleotide-binding" evidence="1">
    <location>
        <begin position="263"/>
        <end position="375"/>
    </location>
</feature>
<dbReference type="Pfam" id="PF13444">
    <property type="entry name" value="Acetyltransf_5"/>
    <property type="match status" value="1"/>
</dbReference>
<evidence type="ECO:0000313" key="2">
    <source>
        <dbReference type="EMBL" id="EGO63033.1"/>
    </source>
</evidence>
<dbReference type="STRING" id="1009370.ALO_15332"/>
<dbReference type="PROSITE" id="PS50042">
    <property type="entry name" value="CNMP_BINDING_3"/>
    <property type="match status" value="1"/>
</dbReference>
<dbReference type="PANTHER" id="PTHR24567">
    <property type="entry name" value="CRP FAMILY TRANSCRIPTIONAL REGULATORY PROTEIN"/>
    <property type="match status" value="1"/>
</dbReference>
<protein>
    <recommendedName>
        <fullName evidence="1">Cyclic nucleotide-binding domain-containing protein</fullName>
    </recommendedName>
</protein>
<dbReference type="InterPro" id="IPR050397">
    <property type="entry name" value="Env_Response_Regulators"/>
</dbReference>
<proteinExistence type="predicted"/>
<dbReference type="SMART" id="SM00100">
    <property type="entry name" value="cNMP"/>
    <property type="match status" value="1"/>
</dbReference>
<organism evidence="2 3">
    <name type="scientific">Acetonema longum DSM 6540</name>
    <dbReference type="NCBI Taxonomy" id="1009370"/>
    <lineage>
        <taxon>Bacteria</taxon>
        <taxon>Bacillati</taxon>
        <taxon>Bacillota</taxon>
        <taxon>Negativicutes</taxon>
        <taxon>Acetonemataceae</taxon>
        <taxon>Acetonema</taxon>
    </lineage>
</organism>
<reference evidence="2 3" key="1">
    <citation type="journal article" date="2011" name="EMBO J.">
        <title>Structural diversity of bacterial flagellar motors.</title>
        <authorList>
            <person name="Chen S."/>
            <person name="Beeby M."/>
            <person name="Murphy G.E."/>
            <person name="Leadbetter J.R."/>
            <person name="Hendrixson D.R."/>
            <person name="Briegel A."/>
            <person name="Li Z."/>
            <person name="Shi J."/>
            <person name="Tocheva E.I."/>
            <person name="Muller A."/>
            <person name="Dobro M.J."/>
            <person name="Jensen G.J."/>
        </authorList>
    </citation>
    <scope>NUCLEOTIDE SEQUENCE [LARGE SCALE GENOMIC DNA]</scope>
    <source>
        <strain evidence="2 3">DSM 6540</strain>
    </source>
</reference>
<dbReference type="Proteomes" id="UP000003240">
    <property type="component" value="Unassembled WGS sequence"/>
</dbReference>
<dbReference type="Gene3D" id="3.40.630.30">
    <property type="match status" value="1"/>
</dbReference>
<dbReference type="CDD" id="cd00038">
    <property type="entry name" value="CAP_ED"/>
    <property type="match status" value="1"/>
</dbReference>
<dbReference type="Pfam" id="PF00027">
    <property type="entry name" value="cNMP_binding"/>
    <property type="match status" value="1"/>
</dbReference>
<dbReference type="InterPro" id="IPR016181">
    <property type="entry name" value="Acyl_CoA_acyltransferase"/>
</dbReference>
<dbReference type="EMBL" id="AFGF01000144">
    <property type="protein sequence ID" value="EGO63033.1"/>
    <property type="molecule type" value="Genomic_DNA"/>
</dbReference>
<dbReference type="PANTHER" id="PTHR24567:SF74">
    <property type="entry name" value="HTH-TYPE TRANSCRIPTIONAL REGULATOR ARCR"/>
    <property type="match status" value="1"/>
</dbReference>
<comment type="caution">
    <text evidence="2">The sequence shown here is derived from an EMBL/GenBank/DDBJ whole genome shotgun (WGS) entry which is preliminary data.</text>
</comment>
<dbReference type="InterPro" id="IPR000595">
    <property type="entry name" value="cNMP-bd_dom"/>
</dbReference>
<dbReference type="GO" id="GO:0003700">
    <property type="term" value="F:DNA-binding transcription factor activity"/>
    <property type="evidence" value="ECO:0007669"/>
    <property type="project" value="TreeGrafter"/>
</dbReference>
<keyword evidence="3" id="KW-1185">Reference proteome</keyword>
<dbReference type="SUPFAM" id="SSF55729">
    <property type="entry name" value="Acyl-CoA N-acyltransferases (Nat)"/>
    <property type="match status" value="1"/>
</dbReference>
<dbReference type="InterPro" id="IPR014710">
    <property type="entry name" value="RmlC-like_jellyroll"/>
</dbReference>
<dbReference type="AlphaFoldDB" id="F7NLU2"/>
<dbReference type="RefSeq" id="WP_004097145.1">
    <property type="nucleotide sequence ID" value="NZ_AFGF01000144.1"/>
</dbReference>
<gene>
    <name evidence="2" type="ORF">ALO_15332</name>
</gene>
<accession>F7NLU2</accession>
<evidence type="ECO:0000313" key="3">
    <source>
        <dbReference type="Proteomes" id="UP000003240"/>
    </source>
</evidence>
<dbReference type="Gene3D" id="2.60.120.10">
    <property type="entry name" value="Jelly Rolls"/>
    <property type="match status" value="1"/>
</dbReference>